<organism evidence="4 5">
    <name type="scientific">Daucus carota subsp. sativus</name>
    <name type="common">Carrot</name>
    <dbReference type="NCBI Taxonomy" id="79200"/>
    <lineage>
        <taxon>Eukaryota</taxon>
        <taxon>Viridiplantae</taxon>
        <taxon>Streptophyta</taxon>
        <taxon>Embryophyta</taxon>
        <taxon>Tracheophyta</taxon>
        <taxon>Spermatophyta</taxon>
        <taxon>Magnoliopsida</taxon>
        <taxon>eudicotyledons</taxon>
        <taxon>Gunneridae</taxon>
        <taxon>Pentapetalae</taxon>
        <taxon>asterids</taxon>
        <taxon>campanulids</taxon>
        <taxon>Apiales</taxon>
        <taxon>Apiaceae</taxon>
        <taxon>Apioideae</taxon>
        <taxon>Scandiceae</taxon>
        <taxon>Daucinae</taxon>
        <taxon>Daucus</taxon>
        <taxon>Daucus sect. Daucus</taxon>
    </lineage>
</organism>
<evidence type="ECO:0000256" key="1">
    <source>
        <dbReference type="SAM" id="MobiDB-lite"/>
    </source>
</evidence>
<dbReference type="Pfam" id="PF14364">
    <property type="entry name" value="DUF4408"/>
    <property type="match status" value="1"/>
</dbReference>
<name>A0AAF1APQ6_DAUCS</name>
<feature type="compositionally biased region" description="Basic and acidic residues" evidence="1">
    <location>
        <begin position="324"/>
        <end position="335"/>
    </location>
</feature>
<dbReference type="Pfam" id="PF05553">
    <property type="entry name" value="DUF761"/>
    <property type="match status" value="1"/>
</dbReference>
<accession>A0AAF1APQ6</accession>
<keyword evidence="5" id="KW-1185">Reference proteome</keyword>
<dbReference type="KEGG" id="dcr:108213490"/>
<evidence type="ECO:0000259" key="3">
    <source>
        <dbReference type="Pfam" id="PF14364"/>
    </source>
</evidence>
<dbReference type="PANTHER" id="PTHR33098">
    <property type="entry name" value="COTTON FIBER (DUF761)"/>
    <property type="match status" value="1"/>
</dbReference>
<evidence type="ECO:0000256" key="2">
    <source>
        <dbReference type="SAM" id="Phobius"/>
    </source>
</evidence>
<dbReference type="AlphaFoldDB" id="A0AAF1APQ6"/>
<feature type="region of interest" description="Disordered" evidence="1">
    <location>
        <begin position="303"/>
        <end position="364"/>
    </location>
</feature>
<feature type="compositionally biased region" description="Basic and acidic residues" evidence="1">
    <location>
        <begin position="354"/>
        <end position="364"/>
    </location>
</feature>
<reference evidence="4" key="2">
    <citation type="submission" date="2022-03" db="EMBL/GenBank/DDBJ databases">
        <title>Draft title - Genomic analysis of global carrot germplasm unveils the trajectory of domestication and the origin of high carotenoid orange carrot.</title>
        <authorList>
            <person name="Iorizzo M."/>
            <person name="Ellison S."/>
            <person name="Senalik D."/>
            <person name="Macko-Podgorni A."/>
            <person name="Grzebelus D."/>
            <person name="Bostan H."/>
            <person name="Rolling W."/>
            <person name="Curaba J."/>
            <person name="Simon P."/>
        </authorList>
    </citation>
    <scope>NUCLEOTIDE SEQUENCE</scope>
    <source>
        <tissue evidence="4">Leaf</tissue>
    </source>
</reference>
<reference evidence="4" key="1">
    <citation type="journal article" date="2016" name="Nat. Genet.">
        <title>A high-quality carrot genome assembly provides new insights into carotenoid accumulation and asterid genome evolution.</title>
        <authorList>
            <person name="Iorizzo M."/>
            <person name="Ellison S."/>
            <person name="Senalik D."/>
            <person name="Zeng P."/>
            <person name="Satapoomin P."/>
            <person name="Huang J."/>
            <person name="Bowman M."/>
            <person name="Iovene M."/>
            <person name="Sanseverino W."/>
            <person name="Cavagnaro P."/>
            <person name="Yildiz M."/>
            <person name="Macko-Podgorni A."/>
            <person name="Moranska E."/>
            <person name="Grzebelus E."/>
            <person name="Grzebelus D."/>
            <person name="Ashrafi H."/>
            <person name="Zheng Z."/>
            <person name="Cheng S."/>
            <person name="Spooner D."/>
            <person name="Van Deynze A."/>
            <person name="Simon P."/>
        </authorList>
    </citation>
    <scope>NUCLEOTIDE SEQUENCE</scope>
    <source>
        <tissue evidence="4">Leaf</tissue>
    </source>
</reference>
<dbReference type="EMBL" id="CP093345">
    <property type="protein sequence ID" value="WOG90583.1"/>
    <property type="molecule type" value="Genomic_DNA"/>
</dbReference>
<dbReference type="InterPro" id="IPR025520">
    <property type="entry name" value="DUF4408"/>
</dbReference>
<proteinExistence type="predicted"/>
<evidence type="ECO:0000313" key="4">
    <source>
        <dbReference type="EMBL" id="WOG90583.1"/>
    </source>
</evidence>
<dbReference type="Proteomes" id="UP000077755">
    <property type="component" value="Chromosome 3"/>
</dbReference>
<feature type="domain" description="DUF4408" evidence="3">
    <location>
        <begin position="47"/>
        <end position="79"/>
    </location>
</feature>
<gene>
    <name evidence="4" type="ORF">DCAR_0309827</name>
</gene>
<keyword evidence="2" id="KW-0812">Transmembrane</keyword>
<dbReference type="InterPro" id="IPR008480">
    <property type="entry name" value="DUF761_pln"/>
</dbReference>
<keyword evidence="2" id="KW-0472">Membrane</keyword>
<keyword evidence="2" id="KW-1133">Transmembrane helix</keyword>
<sequence length="401" mass="44390">MSTLSHLSNNLMFSLKVLTISSSLFFIAFFLKLSLPDLTVFALSDFPVILNGVASWLKPPYLYLVINCIIITIVATSKLQSKFDHYAVPPPPPIVGIKSDDEVAAAAAFDHFSFSPPPLVSGGGGVKRGDLASTVATEMPTSPLQPLFDYGYNGPEKVSDFGVYGNVEVEDRVRVPESGNINGVVSSVEDAKMEARVFESEEKVVKKKYEDSGAKEDSYVEVMNLTSNKVISRAPERASVLESSKPPASSRFGHRKVVKSTPDHQGGKTLKVSKPKRHETLESTWKTITDGRPMPLTRHLRKSDTWEHHPAHTTHAIDTPDYSKMTKSETFNDRTIRKKNSSTLSRSSGSGGKLKKDPSLGQEELNKRVEAFINKFNEDMRLQRQESLNQYMEMINRGAGP</sequence>
<dbReference type="PANTHER" id="PTHR33098:SF117">
    <property type="entry name" value="COTTON FIBER (DUF761)"/>
    <property type="match status" value="1"/>
</dbReference>
<feature type="transmembrane region" description="Helical" evidence="2">
    <location>
        <begin position="12"/>
        <end position="31"/>
    </location>
</feature>
<evidence type="ECO:0000313" key="5">
    <source>
        <dbReference type="Proteomes" id="UP000077755"/>
    </source>
</evidence>
<feature type="region of interest" description="Disordered" evidence="1">
    <location>
        <begin position="236"/>
        <end position="283"/>
    </location>
</feature>
<protein>
    <recommendedName>
        <fullName evidence="3">DUF4408 domain-containing protein</fullName>
    </recommendedName>
</protein>